<feature type="transmembrane region" description="Helical" evidence="1">
    <location>
        <begin position="126"/>
        <end position="149"/>
    </location>
</feature>
<gene>
    <name evidence="2" type="ORF">Agub_g9888</name>
</gene>
<dbReference type="EMBL" id="BMAR01000021">
    <property type="protein sequence ID" value="GFR48054.1"/>
    <property type="molecule type" value="Genomic_DNA"/>
</dbReference>
<keyword evidence="1" id="KW-0812">Transmembrane</keyword>
<evidence type="ECO:0000313" key="2">
    <source>
        <dbReference type="EMBL" id="GFR48054.1"/>
    </source>
</evidence>
<dbReference type="Proteomes" id="UP001054857">
    <property type="component" value="Unassembled WGS sequence"/>
</dbReference>
<feature type="transmembrane region" description="Helical" evidence="1">
    <location>
        <begin position="201"/>
        <end position="222"/>
    </location>
</feature>
<organism evidence="2 3">
    <name type="scientific">Astrephomene gubernaculifera</name>
    <dbReference type="NCBI Taxonomy" id="47775"/>
    <lineage>
        <taxon>Eukaryota</taxon>
        <taxon>Viridiplantae</taxon>
        <taxon>Chlorophyta</taxon>
        <taxon>core chlorophytes</taxon>
        <taxon>Chlorophyceae</taxon>
        <taxon>CS clade</taxon>
        <taxon>Chlamydomonadales</taxon>
        <taxon>Astrephomenaceae</taxon>
        <taxon>Astrephomene</taxon>
    </lineage>
</organism>
<protein>
    <submittedName>
        <fullName evidence="2">Uncharacterized protein</fullName>
    </submittedName>
</protein>
<feature type="non-terminal residue" evidence="2">
    <location>
        <position position="1"/>
    </location>
</feature>
<name>A0AAD3DVX7_9CHLO</name>
<keyword evidence="3" id="KW-1185">Reference proteome</keyword>
<evidence type="ECO:0000313" key="3">
    <source>
        <dbReference type="Proteomes" id="UP001054857"/>
    </source>
</evidence>
<keyword evidence="1" id="KW-0472">Membrane</keyword>
<accession>A0AAD3DVX7</accession>
<dbReference type="AlphaFoldDB" id="A0AAD3DVX7"/>
<reference evidence="2 3" key="1">
    <citation type="journal article" date="2021" name="Sci. Rep.">
        <title>Genome sequencing of the multicellular alga Astrephomene provides insights into convergent evolution of germ-soma differentiation.</title>
        <authorList>
            <person name="Yamashita S."/>
            <person name="Yamamoto K."/>
            <person name="Matsuzaki R."/>
            <person name="Suzuki S."/>
            <person name="Yamaguchi H."/>
            <person name="Hirooka S."/>
            <person name="Minakuchi Y."/>
            <person name="Miyagishima S."/>
            <person name="Kawachi M."/>
            <person name="Toyoda A."/>
            <person name="Nozaki H."/>
        </authorList>
    </citation>
    <scope>NUCLEOTIDE SEQUENCE [LARGE SCALE GENOMIC DNA]</scope>
    <source>
        <strain evidence="2 3">NIES-4017</strain>
    </source>
</reference>
<keyword evidence="1" id="KW-1133">Transmembrane helix</keyword>
<feature type="non-terminal residue" evidence="2">
    <location>
        <position position="235"/>
    </location>
</feature>
<proteinExistence type="predicted"/>
<evidence type="ECO:0000256" key="1">
    <source>
        <dbReference type="SAM" id="Phobius"/>
    </source>
</evidence>
<feature type="transmembrane region" description="Helical" evidence="1">
    <location>
        <begin position="12"/>
        <end position="30"/>
    </location>
</feature>
<sequence length="235" mass="24017">LGFALCGSSLSMVVFAASGQLFTAVTRRLLLRKGMTTGQTLGVCLVALGLVVRSAGNIPAAALLVRWPLAGVPAGASSSASTAAAMTAAHTGIMHNSSNSSNMSSNSSHPAALATAQASAPFQSDLALGVLLVVLSSLGYSLLGCLYEWLSAVRGPHMSHAQVATSTSLIGLAATSAYQLGFTRRRWGQLVAERMEARGLGWGQVLPLYGCFGALFTVHSLVQGAVLQRSGATAV</sequence>
<comment type="caution">
    <text evidence="2">The sequence shown here is derived from an EMBL/GenBank/DDBJ whole genome shotgun (WGS) entry which is preliminary data.</text>
</comment>
<feature type="transmembrane region" description="Helical" evidence="1">
    <location>
        <begin position="161"/>
        <end position="181"/>
    </location>
</feature>